<sequence length="331" mass="38301">MEISFEPPQILLYFYYFIGTISLFLNAFGIYLTIFKGIQMDTFKYYLLVFQILCMIIDFHITFLMQPVGLFPLVAGTSNGILSSFFDITTHWQMSITNLLITAQTGSMAVCFIRKHQAIAQIDRKNIISRHLFFVICLSKVFWSFATFFIFLQAGMTKTEQFEYIFSNSEAMIYYENFENLKNFAIYKVETITEIALGMIIINGLISVITTIWATNQMFIMLRKNRTRISQASYLKHKSALLSLFAQFITSSVCIIPPVIITITVVTKMKYSQELSHYLLAIFSSHSTINILVMIVTFPAYRKFCMFWRKSTNIVNVSSVIVTKEIRSSYK</sequence>
<dbReference type="EMBL" id="CANHGI010000005">
    <property type="protein sequence ID" value="CAI5452173.1"/>
    <property type="molecule type" value="Genomic_DNA"/>
</dbReference>
<keyword evidence="3" id="KW-1185">Reference proteome</keyword>
<comment type="caution">
    <text evidence="2">The sequence shown here is derived from an EMBL/GenBank/DDBJ whole genome shotgun (WGS) entry which is preliminary data.</text>
</comment>
<dbReference type="PANTHER" id="PTHR45830:SF15">
    <property type="entry name" value="SERPENTINE RECEPTOR, CLASS I"/>
    <property type="match status" value="1"/>
</dbReference>
<dbReference type="PANTHER" id="PTHR45830">
    <property type="entry name" value="SERPENTINE RECEPTOR, CLASS I"/>
    <property type="match status" value="1"/>
</dbReference>
<feature type="transmembrane region" description="Helical" evidence="1">
    <location>
        <begin position="45"/>
        <end position="65"/>
    </location>
</feature>
<dbReference type="InterPro" id="IPR019429">
    <property type="entry name" value="7TM_GPCR_serpentine_rcpt_Sri"/>
</dbReference>
<evidence type="ECO:0008006" key="4">
    <source>
        <dbReference type="Google" id="ProtNLM"/>
    </source>
</evidence>
<evidence type="ECO:0000313" key="3">
    <source>
        <dbReference type="Proteomes" id="UP001152747"/>
    </source>
</evidence>
<dbReference type="Pfam" id="PF10327">
    <property type="entry name" value="7TM_GPCR_Sri"/>
    <property type="match status" value="1"/>
</dbReference>
<dbReference type="AlphaFoldDB" id="A0A9P1IZB4"/>
<reference evidence="2" key="1">
    <citation type="submission" date="2022-11" db="EMBL/GenBank/DDBJ databases">
        <authorList>
            <person name="Kikuchi T."/>
        </authorList>
    </citation>
    <scope>NUCLEOTIDE SEQUENCE</scope>
    <source>
        <strain evidence="2">PS1010</strain>
    </source>
</reference>
<name>A0A9P1IZB4_9PELO</name>
<feature type="transmembrane region" description="Helical" evidence="1">
    <location>
        <begin position="278"/>
        <end position="301"/>
    </location>
</feature>
<keyword evidence="1" id="KW-0812">Transmembrane</keyword>
<accession>A0A9P1IZB4</accession>
<organism evidence="2 3">
    <name type="scientific">Caenorhabditis angaria</name>
    <dbReference type="NCBI Taxonomy" id="860376"/>
    <lineage>
        <taxon>Eukaryota</taxon>
        <taxon>Metazoa</taxon>
        <taxon>Ecdysozoa</taxon>
        <taxon>Nematoda</taxon>
        <taxon>Chromadorea</taxon>
        <taxon>Rhabditida</taxon>
        <taxon>Rhabditina</taxon>
        <taxon>Rhabditomorpha</taxon>
        <taxon>Rhabditoidea</taxon>
        <taxon>Rhabditidae</taxon>
        <taxon>Peloderinae</taxon>
        <taxon>Caenorhabditis</taxon>
    </lineage>
</organism>
<evidence type="ECO:0000313" key="2">
    <source>
        <dbReference type="EMBL" id="CAI5452173.1"/>
    </source>
</evidence>
<dbReference type="SUPFAM" id="SSF81321">
    <property type="entry name" value="Family A G protein-coupled receptor-like"/>
    <property type="match status" value="1"/>
</dbReference>
<feature type="transmembrane region" description="Helical" evidence="1">
    <location>
        <begin position="92"/>
        <end position="112"/>
    </location>
</feature>
<keyword evidence="1" id="KW-0472">Membrane</keyword>
<dbReference type="Proteomes" id="UP001152747">
    <property type="component" value="Unassembled WGS sequence"/>
</dbReference>
<keyword evidence="1" id="KW-1133">Transmembrane helix</keyword>
<feature type="transmembrane region" description="Helical" evidence="1">
    <location>
        <begin position="195"/>
        <end position="219"/>
    </location>
</feature>
<feature type="transmembrane region" description="Helical" evidence="1">
    <location>
        <begin position="132"/>
        <end position="152"/>
    </location>
</feature>
<feature type="transmembrane region" description="Helical" evidence="1">
    <location>
        <begin position="240"/>
        <end position="266"/>
    </location>
</feature>
<feature type="transmembrane region" description="Helical" evidence="1">
    <location>
        <begin position="12"/>
        <end position="33"/>
    </location>
</feature>
<protein>
    <recommendedName>
        <fullName evidence="4">Serpentine Receptor, class I</fullName>
    </recommendedName>
</protein>
<gene>
    <name evidence="2" type="ORF">CAMP_LOCUS14810</name>
</gene>
<evidence type="ECO:0000256" key="1">
    <source>
        <dbReference type="SAM" id="Phobius"/>
    </source>
</evidence>
<proteinExistence type="predicted"/>